<sequence>MQVAEVMLDADVPHFIVKENDNRGLKTLASTRTVPIHPALFRLGDVAPGL</sequence>
<proteinExistence type="predicted"/>
<protein>
    <submittedName>
        <fullName evidence="1">Uncharacterized protein</fullName>
    </submittedName>
</protein>
<accession>A0A1I1P2Q6</accession>
<evidence type="ECO:0000313" key="2">
    <source>
        <dbReference type="Proteomes" id="UP000182258"/>
    </source>
</evidence>
<name>A0A1I1P2Q6_9HYPH</name>
<dbReference type="AlphaFoldDB" id="A0A1I1P2Q6"/>
<dbReference type="EMBL" id="FOMB01000017">
    <property type="protein sequence ID" value="SFD01998.1"/>
    <property type="molecule type" value="Genomic_DNA"/>
</dbReference>
<evidence type="ECO:0000313" key="1">
    <source>
        <dbReference type="EMBL" id="SFD01998.1"/>
    </source>
</evidence>
<dbReference type="Proteomes" id="UP000182258">
    <property type="component" value="Unassembled WGS sequence"/>
</dbReference>
<organism evidence="1 2">
    <name type="scientific">Devosia psychrophila</name>
    <dbReference type="NCBI Taxonomy" id="728005"/>
    <lineage>
        <taxon>Bacteria</taxon>
        <taxon>Pseudomonadati</taxon>
        <taxon>Pseudomonadota</taxon>
        <taxon>Alphaproteobacteria</taxon>
        <taxon>Hyphomicrobiales</taxon>
        <taxon>Devosiaceae</taxon>
        <taxon>Devosia</taxon>
    </lineage>
</organism>
<dbReference type="STRING" id="728005.SAMN04488059_117106"/>
<gene>
    <name evidence="1" type="ORF">SAMN04488059_117106</name>
</gene>
<reference evidence="1 2" key="1">
    <citation type="submission" date="2016-10" db="EMBL/GenBank/DDBJ databases">
        <authorList>
            <person name="de Groot N.N."/>
        </authorList>
    </citation>
    <scope>NUCLEOTIDE SEQUENCE [LARGE SCALE GENOMIC DNA]</scope>
    <source>
        <strain evidence="1 2">CGMCC 1.10210</strain>
    </source>
</reference>